<dbReference type="GO" id="GO:0005524">
    <property type="term" value="F:ATP binding"/>
    <property type="evidence" value="ECO:0007669"/>
    <property type="project" value="UniProtKB-UniRule"/>
</dbReference>
<evidence type="ECO:0000256" key="5">
    <source>
        <dbReference type="RuleBase" id="RU000304"/>
    </source>
</evidence>
<feature type="binding site" evidence="4">
    <location>
        <position position="68"/>
    </location>
    <ligand>
        <name>ATP</name>
        <dbReference type="ChEBI" id="CHEBI:30616"/>
    </ligand>
</feature>
<dbReference type="PANTHER" id="PTHR11909">
    <property type="entry name" value="CASEIN KINASE-RELATED"/>
    <property type="match status" value="1"/>
</dbReference>
<dbReference type="Gene3D" id="1.10.510.10">
    <property type="entry name" value="Transferase(Phosphotransferase) domain 1"/>
    <property type="match status" value="1"/>
</dbReference>
<evidence type="ECO:0000256" key="4">
    <source>
        <dbReference type="PROSITE-ProRule" id="PRU10141"/>
    </source>
</evidence>
<dbReference type="GeneID" id="94837324"/>
<dbReference type="VEuPathDB" id="TrichDB:TRFO_22556"/>
<dbReference type="Proteomes" id="UP000179807">
    <property type="component" value="Unassembled WGS sequence"/>
</dbReference>
<dbReference type="PROSITE" id="PS00108">
    <property type="entry name" value="PROTEIN_KINASE_ST"/>
    <property type="match status" value="1"/>
</dbReference>
<dbReference type="OrthoDB" id="5979581at2759"/>
<comment type="caution">
    <text evidence="7">The sequence shown here is derived from an EMBL/GenBank/DDBJ whole genome shotgun (WGS) entry which is preliminary data.</text>
</comment>
<feature type="domain" description="Protein kinase" evidence="6">
    <location>
        <begin position="39"/>
        <end position="306"/>
    </location>
</feature>
<dbReference type="InterPro" id="IPR011009">
    <property type="entry name" value="Kinase-like_dom_sf"/>
</dbReference>
<dbReference type="InterPro" id="IPR050235">
    <property type="entry name" value="CK1_Ser-Thr_kinase"/>
</dbReference>
<dbReference type="InterPro" id="IPR000719">
    <property type="entry name" value="Prot_kinase_dom"/>
</dbReference>
<evidence type="ECO:0000259" key="6">
    <source>
        <dbReference type="PROSITE" id="PS50011"/>
    </source>
</evidence>
<dbReference type="Pfam" id="PF00069">
    <property type="entry name" value="Pkinase"/>
    <property type="match status" value="1"/>
</dbReference>
<dbReference type="InterPro" id="IPR008271">
    <property type="entry name" value="Ser/Thr_kinase_AS"/>
</dbReference>
<proteinExistence type="inferred from homology"/>
<dbReference type="SUPFAM" id="SSF56112">
    <property type="entry name" value="Protein kinase-like (PK-like)"/>
    <property type="match status" value="1"/>
</dbReference>
<evidence type="ECO:0000256" key="3">
    <source>
        <dbReference type="ARBA" id="ARBA00022840"/>
    </source>
</evidence>
<keyword evidence="5" id="KW-0723">Serine/threonine-protein kinase</keyword>
<dbReference type="RefSeq" id="XP_068361941.1">
    <property type="nucleotide sequence ID" value="XM_068502620.1"/>
</dbReference>
<dbReference type="PROSITE" id="PS00107">
    <property type="entry name" value="PROTEIN_KINASE_ATP"/>
    <property type="match status" value="1"/>
</dbReference>
<keyword evidence="2 4" id="KW-0547">Nucleotide-binding</keyword>
<dbReference type="SMART" id="SM00220">
    <property type="entry name" value="S_TKc"/>
    <property type="match status" value="1"/>
</dbReference>
<evidence type="ECO:0000256" key="2">
    <source>
        <dbReference type="ARBA" id="ARBA00022741"/>
    </source>
</evidence>
<reference evidence="7" key="1">
    <citation type="submission" date="2016-10" db="EMBL/GenBank/DDBJ databases">
        <authorList>
            <person name="Benchimol M."/>
            <person name="Almeida L.G."/>
            <person name="Vasconcelos A.T."/>
            <person name="Perreira-Neves A."/>
            <person name="Rosa I.A."/>
            <person name="Tasca T."/>
            <person name="Bogo M.R."/>
            <person name="de Souza W."/>
        </authorList>
    </citation>
    <scope>NUCLEOTIDE SEQUENCE [LARGE SCALE GENOMIC DNA]</scope>
    <source>
        <strain evidence="7">K</strain>
    </source>
</reference>
<dbReference type="AlphaFoldDB" id="A0A1J4KHJ6"/>
<keyword evidence="8" id="KW-1185">Reference proteome</keyword>
<name>A0A1J4KHJ6_9EUKA</name>
<gene>
    <name evidence="7" type="ORF">TRFO_22556</name>
</gene>
<dbReference type="EC" id="2.7.11.1" evidence="1"/>
<organism evidence="7 8">
    <name type="scientific">Tritrichomonas foetus</name>
    <dbReference type="NCBI Taxonomy" id="1144522"/>
    <lineage>
        <taxon>Eukaryota</taxon>
        <taxon>Metamonada</taxon>
        <taxon>Parabasalia</taxon>
        <taxon>Tritrichomonadida</taxon>
        <taxon>Tritrichomonadidae</taxon>
        <taxon>Tritrichomonas</taxon>
    </lineage>
</organism>
<dbReference type="GO" id="GO:0004674">
    <property type="term" value="F:protein serine/threonine kinase activity"/>
    <property type="evidence" value="ECO:0007669"/>
    <property type="project" value="UniProtKB-KW"/>
</dbReference>
<evidence type="ECO:0000256" key="1">
    <source>
        <dbReference type="ARBA" id="ARBA00012513"/>
    </source>
</evidence>
<keyword evidence="3 4" id="KW-0067">ATP-binding</keyword>
<evidence type="ECO:0000313" key="7">
    <source>
        <dbReference type="EMBL" id="OHT08805.1"/>
    </source>
</evidence>
<keyword evidence="7" id="KW-0808">Transferase</keyword>
<evidence type="ECO:0000313" key="8">
    <source>
        <dbReference type="Proteomes" id="UP000179807"/>
    </source>
</evidence>
<dbReference type="EMBL" id="MLAK01000657">
    <property type="protein sequence ID" value="OHT08805.1"/>
    <property type="molecule type" value="Genomic_DNA"/>
</dbReference>
<dbReference type="InterPro" id="IPR017441">
    <property type="entry name" value="Protein_kinase_ATP_BS"/>
</dbReference>
<accession>A0A1J4KHJ6</accession>
<comment type="similarity">
    <text evidence="5">Belongs to the protein kinase superfamily.</text>
</comment>
<dbReference type="PROSITE" id="PS50011">
    <property type="entry name" value="PROTEIN_KINASE_DOM"/>
    <property type="match status" value="1"/>
</dbReference>
<protein>
    <recommendedName>
        <fullName evidence="1">non-specific serine/threonine protein kinase</fullName>
        <ecNumber evidence="1">2.7.11.1</ecNumber>
    </recommendedName>
</protein>
<keyword evidence="7" id="KW-0418">Kinase</keyword>
<sequence>MIFDPFQFLKIFLNREIYIDMSSRQSRKVLPPGKMIDRYKIIRLVGQGGYGDIYEAYDHKTQRNIAMKVELASSRKQALIREYDIMKHLKSPYFPELIAFNELEKYKYLCMELCGPSISTIRRAIPNHIFGMSTILRAGIEMLRAIEAIHELGFLHRDIKPSNFLLRPSRKYPIVLIDYGLSRPYINFETGELLPPRDHPGFVGTSKYASLNAHQGKELGRRDDLYSWFFSLLEMWLGHLPWSISTDKHKIYSVKSQTDISKLITKNEMSQPMPQPMLQVYRLIRRLNRDDKPNYSLLISFIVEAMKELDASWSDPYEWEQMDVSEFSAISLQPPSDEEPNIPTDLPEPVMPKMQYVAFARDDEFGFSRGRRDQRFYMGRYKKY</sequence>